<dbReference type="InterPro" id="IPR032568">
    <property type="entry name" value="DUF4926"/>
</dbReference>
<proteinExistence type="predicted"/>
<dbReference type="AlphaFoldDB" id="A0A2U3PRT8"/>
<dbReference type="Proteomes" id="UP000669317">
    <property type="component" value="Unassembled WGS sequence"/>
</dbReference>
<dbReference type="Proteomes" id="UP000246085">
    <property type="component" value="Chromosome BRAD3257"/>
</dbReference>
<dbReference type="OrthoDB" id="27224at2"/>
<evidence type="ECO:0000313" key="1">
    <source>
        <dbReference type="EMBL" id="MBP0111199.1"/>
    </source>
</evidence>
<reference evidence="1 4" key="2">
    <citation type="submission" date="2021-03" db="EMBL/GenBank/DDBJ databases">
        <title>Genome Sequence of Bradyrhizobium vignae strain ISRA400.</title>
        <authorList>
            <person name="Tisa L.S."/>
            <person name="Svistoonoff S."/>
            <person name="Hocher V."/>
            <person name="Fall S."/>
            <person name="Zaiya A."/>
            <person name="Naing D."/>
            <person name="Niang N."/>
            <person name="Diouf A."/>
            <person name="Dasylva M.C."/>
            <person name="Toure O."/>
            <person name="Gueye M."/>
            <person name="Gully D."/>
            <person name="Tisseyre P."/>
            <person name="Simpson S."/>
            <person name="Morris K."/>
            <person name="Thomas W.K."/>
        </authorList>
    </citation>
    <scope>NUCLEOTIDE SEQUENCE [LARGE SCALE GENOMIC DNA]</scope>
    <source>
        <strain evidence="1 4">ISRA400</strain>
    </source>
</reference>
<keyword evidence="4" id="KW-1185">Reference proteome</keyword>
<evidence type="ECO:0000313" key="4">
    <source>
        <dbReference type="Proteomes" id="UP000669317"/>
    </source>
</evidence>
<evidence type="ECO:0000313" key="2">
    <source>
        <dbReference type="EMBL" id="SPP91880.1"/>
    </source>
</evidence>
<protein>
    <submittedName>
        <fullName evidence="1">DUF4926 domain-containing protein</fullName>
    </submittedName>
</protein>
<sequence>MINELDLVVLKRDVPSERLTAGDVGTVVLVHQEGEAFEVEFTTLSGDTVAVVTLDASDVRPVGAREIVHARAVN</sequence>
<dbReference type="Pfam" id="PF16277">
    <property type="entry name" value="DUF4926"/>
    <property type="match status" value="1"/>
</dbReference>
<dbReference type="KEGG" id="bvz:BRAD3257_0722"/>
<accession>A0A2U3PRT8</accession>
<accession>A0A4V1KY11</accession>
<evidence type="ECO:0000313" key="3">
    <source>
        <dbReference type="Proteomes" id="UP000246085"/>
    </source>
</evidence>
<name>A0A2U3PRT8_9BRAD</name>
<gene>
    <name evidence="2" type="ORF">BRAD3257_0722</name>
    <name evidence="1" type="ORF">JWS04_08875</name>
</gene>
<organism evidence="2 3">
    <name type="scientific">Bradyrhizobium vignae</name>
    <dbReference type="NCBI Taxonomy" id="1549949"/>
    <lineage>
        <taxon>Bacteria</taxon>
        <taxon>Pseudomonadati</taxon>
        <taxon>Pseudomonadota</taxon>
        <taxon>Alphaproteobacteria</taxon>
        <taxon>Hyphomicrobiales</taxon>
        <taxon>Nitrobacteraceae</taxon>
        <taxon>Bradyrhizobium</taxon>
    </lineage>
</organism>
<dbReference type="EMBL" id="JAGIKT010000016">
    <property type="protein sequence ID" value="MBP0111199.1"/>
    <property type="molecule type" value="Genomic_DNA"/>
</dbReference>
<dbReference type="RefSeq" id="WP_122400648.1">
    <property type="nucleotide sequence ID" value="NZ_JAGIKT010000016.1"/>
</dbReference>
<dbReference type="EMBL" id="LS398110">
    <property type="protein sequence ID" value="SPP91880.1"/>
    <property type="molecule type" value="Genomic_DNA"/>
</dbReference>
<reference evidence="2 3" key="1">
    <citation type="submission" date="2018-03" db="EMBL/GenBank/DDBJ databases">
        <authorList>
            <person name="Gully D."/>
        </authorList>
    </citation>
    <scope>NUCLEOTIDE SEQUENCE [LARGE SCALE GENOMIC DNA]</scope>
    <source>
        <strain evidence="2">ORS3257</strain>
    </source>
</reference>